<sequence length="121" mass="13302">MSALLTYQQTVCGLAEWKKFMTKLAKACSVGLQAIVADGVHTPQPKELGRHSQLYCVHVSMERAGHSNDGEGLRIVLDFEKAAINAAKSLLPKAKIHEVHVAHWPVQGPVEQVENIHASHY</sequence>
<dbReference type="AlphaFoldDB" id="A0A0N4Y4W0"/>
<reference evidence="3" key="1">
    <citation type="submission" date="2017-02" db="UniProtKB">
        <authorList>
            <consortium name="WormBaseParasite"/>
        </authorList>
    </citation>
    <scope>IDENTIFICATION</scope>
</reference>
<organism evidence="3">
    <name type="scientific">Nippostrongylus brasiliensis</name>
    <name type="common">Rat hookworm</name>
    <dbReference type="NCBI Taxonomy" id="27835"/>
    <lineage>
        <taxon>Eukaryota</taxon>
        <taxon>Metazoa</taxon>
        <taxon>Ecdysozoa</taxon>
        <taxon>Nematoda</taxon>
        <taxon>Chromadorea</taxon>
        <taxon>Rhabditida</taxon>
        <taxon>Rhabditina</taxon>
        <taxon>Rhabditomorpha</taxon>
        <taxon>Strongyloidea</taxon>
        <taxon>Heligmosomidae</taxon>
        <taxon>Nippostrongylus</taxon>
    </lineage>
</organism>
<keyword evidence="2" id="KW-1185">Reference proteome</keyword>
<evidence type="ECO:0000313" key="1">
    <source>
        <dbReference type="EMBL" id="VDL74557.1"/>
    </source>
</evidence>
<reference evidence="1 2" key="2">
    <citation type="submission" date="2018-11" db="EMBL/GenBank/DDBJ databases">
        <authorList>
            <consortium name="Pathogen Informatics"/>
        </authorList>
    </citation>
    <scope>NUCLEOTIDE SEQUENCE [LARGE SCALE GENOMIC DNA]</scope>
</reference>
<gene>
    <name evidence="1" type="ORF">NBR_LOCUS10968</name>
</gene>
<evidence type="ECO:0000313" key="2">
    <source>
        <dbReference type="Proteomes" id="UP000271162"/>
    </source>
</evidence>
<dbReference type="WBParaSite" id="NBR_0001096701-mRNA-1">
    <property type="protein sequence ID" value="NBR_0001096701-mRNA-1"/>
    <property type="gene ID" value="NBR_0001096701"/>
</dbReference>
<name>A0A0N4Y4W0_NIPBR</name>
<dbReference type="EMBL" id="UYSL01020427">
    <property type="protein sequence ID" value="VDL74557.1"/>
    <property type="molecule type" value="Genomic_DNA"/>
</dbReference>
<dbReference type="Proteomes" id="UP000271162">
    <property type="component" value="Unassembled WGS sequence"/>
</dbReference>
<proteinExistence type="predicted"/>
<protein>
    <submittedName>
        <fullName evidence="3">DUF190 domain-containing protein</fullName>
    </submittedName>
</protein>
<accession>A0A0N4Y4W0</accession>
<evidence type="ECO:0000313" key="3">
    <source>
        <dbReference type="WBParaSite" id="NBR_0001096701-mRNA-1"/>
    </source>
</evidence>